<dbReference type="EMBL" id="NAOO01000001">
    <property type="protein sequence ID" value="RFC01195.1"/>
    <property type="molecule type" value="Genomic_DNA"/>
</dbReference>
<proteinExistence type="predicted"/>
<evidence type="ECO:0000313" key="1">
    <source>
        <dbReference type="EMBL" id="RFC01195.1"/>
    </source>
</evidence>
<comment type="caution">
    <text evidence="1">The sequence shown here is derived from an EMBL/GenBank/DDBJ whole genome shotgun (WGS) entry which is preliminary data.</text>
</comment>
<sequence length="68" mass="7289">MSPSGKLEGADARFPFHALIPVLGLDPRDVAGIQCARVLGRGRLPFDQVIHGADAPWLDSCDIPRAKP</sequence>
<protein>
    <submittedName>
        <fullName evidence="1">Uncharacterized protein</fullName>
    </submittedName>
</protein>
<organism evidence="1 2">
    <name type="scientific">Rhizobium leguminosarum bv. trifolii</name>
    <dbReference type="NCBI Taxonomy" id="386"/>
    <lineage>
        <taxon>Bacteria</taxon>
        <taxon>Pseudomonadati</taxon>
        <taxon>Pseudomonadota</taxon>
        <taxon>Alphaproteobacteria</taxon>
        <taxon>Hyphomicrobiales</taxon>
        <taxon>Rhizobiaceae</taxon>
        <taxon>Rhizobium/Agrobacterium group</taxon>
        <taxon>Rhizobium</taxon>
    </lineage>
</organism>
<evidence type="ECO:0000313" key="2">
    <source>
        <dbReference type="Proteomes" id="UP000256748"/>
    </source>
</evidence>
<dbReference type="Proteomes" id="UP000256748">
    <property type="component" value="Unassembled WGS sequence"/>
</dbReference>
<gene>
    <name evidence="1" type="ORF">B5K10_01315</name>
</gene>
<accession>A0A3E1BZZ6</accession>
<name>A0A3E1BZZ6_RHILT</name>
<reference evidence="1 2" key="1">
    <citation type="submission" date="2017-03" db="EMBL/GenBank/DDBJ databases">
        <title>Genome analysis of Rhizobial strains effectives or ineffectives for nitrogen fixation isolated from bean seeds.</title>
        <authorList>
            <person name="Peralta H."/>
            <person name="Aguilar-Vera A."/>
            <person name="Mora Y."/>
            <person name="Vargas-Lagunas C."/>
            <person name="Girard L."/>
            <person name="Mora J."/>
        </authorList>
    </citation>
    <scope>NUCLEOTIDE SEQUENCE [LARGE SCALE GENOMIC DNA]</scope>
    <source>
        <strain evidence="1 2">CCGM5</strain>
    </source>
</reference>
<dbReference type="AlphaFoldDB" id="A0A3E1BZZ6"/>